<evidence type="ECO:0000313" key="14">
    <source>
        <dbReference type="Proteomes" id="UP000000437"/>
    </source>
</evidence>
<dbReference type="FunFam" id="3.30.710.10:FF:000020">
    <property type="entry name" value="Potassium voltage-gated channel protein Shaw"/>
    <property type="match status" value="1"/>
</dbReference>
<feature type="transmembrane region" description="Helical" evidence="12">
    <location>
        <begin position="352"/>
        <end position="370"/>
    </location>
</feature>
<evidence type="ECO:0000256" key="10">
    <source>
        <dbReference type="ARBA" id="ARBA00023136"/>
    </source>
</evidence>
<dbReference type="PRINTS" id="PR01491">
    <property type="entry name" value="KVCHANNEL"/>
</dbReference>
<feature type="transmembrane region" description="Helical" evidence="12">
    <location>
        <begin position="269"/>
        <end position="287"/>
    </location>
</feature>
<keyword evidence="10 12" id="KW-0472">Membrane</keyword>
<keyword evidence="4 12" id="KW-0812">Transmembrane</keyword>
<dbReference type="GO" id="GO:0051260">
    <property type="term" value="P:protein homooligomerization"/>
    <property type="evidence" value="ECO:0007669"/>
    <property type="project" value="InterPro"/>
</dbReference>
<protein>
    <submittedName>
        <fullName evidence="15">Voltage-gated potassium channel KCNC4-like</fullName>
    </submittedName>
</protein>
<dbReference type="FunCoup" id="A0A8M1PUH5">
    <property type="interactions" value="29"/>
</dbReference>
<feature type="domain" description="BTB" evidence="13">
    <location>
        <begin position="17"/>
        <end position="113"/>
    </location>
</feature>
<evidence type="ECO:0000313" key="15">
    <source>
        <dbReference type="RefSeq" id="XP_001336524.4"/>
    </source>
</evidence>
<dbReference type="InterPro" id="IPR027359">
    <property type="entry name" value="Volt_channel_dom_sf"/>
</dbReference>
<dbReference type="SUPFAM" id="SSF54695">
    <property type="entry name" value="POZ domain"/>
    <property type="match status" value="1"/>
</dbReference>
<evidence type="ECO:0000256" key="11">
    <source>
        <dbReference type="ARBA" id="ARBA00023303"/>
    </source>
</evidence>
<dbReference type="InterPro" id="IPR003968">
    <property type="entry name" value="K_chnl_volt-dep_Kv"/>
</dbReference>
<evidence type="ECO:0000256" key="2">
    <source>
        <dbReference type="ARBA" id="ARBA00022448"/>
    </source>
</evidence>
<dbReference type="AGR" id="ZFIN:ZDB-GENE-091204-184"/>
<evidence type="ECO:0000256" key="12">
    <source>
        <dbReference type="SAM" id="Phobius"/>
    </source>
</evidence>
<dbReference type="PANTHER" id="PTHR11537:SF246">
    <property type="entry name" value="POTASSIUM VOLTAGE-GATED CHANNEL SUBFAMILY C MEMBER 2-LIKE-RELATED"/>
    <property type="match status" value="1"/>
</dbReference>
<dbReference type="Gene3D" id="3.30.710.10">
    <property type="entry name" value="Potassium Channel Kv1.1, Chain A"/>
    <property type="match status" value="1"/>
</dbReference>
<dbReference type="GO" id="GO:0005251">
    <property type="term" value="F:delayed rectifier potassium channel activity"/>
    <property type="evidence" value="ECO:0000318"/>
    <property type="project" value="GO_Central"/>
</dbReference>
<dbReference type="FunFam" id="1.20.120.350:FF:000117">
    <property type="entry name" value="Predicted protein"/>
    <property type="match status" value="1"/>
</dbReference>
<dbReference type="KEGG" id="dre:796217"/>
<dbReference type="GO" id="GO:0042734">
    <property type="term" value="C:presynaptic membrane"/>
    <property type="evidence" value="ECO:0000318"/>
    <property type="project" value="GO_Central"/>
</dbReference>
<dbReference type="ZFIN" id="ZDB-GENE-091204-184">
    <property type="gene designation" value="si:ch73-334d15.4"/>
</dbReference>
<comment type="subcellular location">
    <subcellularLocation>
        <location evidence="1">Membrane</location>
        <topology evidence="1">Multi-pass membrane protein</topology>
    </subcellularLocation>
</comment>
<dbReference type="PANTHER" id="PTHR11537">
    <property type="entry name" value="VOLTAGE-GATED POTASSIUM CHANNEL"/>
    <property type="match status" value="1"/>
</dbReference>
<dbReference type="FunFam" id="1.10.287.70:FF:000028">
    <property type="entry name" value="potassium voltage-gated channel subfamily D member 3"/>
    <property type="match status" value="1"/>
</dbReference>
<evidence type="ECO:0000256" key="7">
    <source>
        <dbReference type="ARBA" id="ARBA00022958"/>
    </source>
</evidence>
<dbReference type="GO" id="GO:0032809">
    <property type="term" value="C:neuronal cell body membrane"/>
    <property type="evidence" value="ECO:0000318"/>
    <property type="project" value="GO_Central"/>
</dbReference>
<evidence type="ECO:0000256" key="4">
    <source>
        <dbReference type="ARBA" id="ARBA00022692"/>
    </source>
</evidence>
<dbReference type="InterPro" id="IPR000210">
    <property type="entry name" value="BTB/POZ_dom"/>
</dbReference>
<dbReference type="SUPFAM" id="SSF81324">
    <property type="entry name" value="Voltage-gated potassium channels"/>
    <property type="match status" value="1"/>
</dbReference>
<evidence type="ECO:0000256" key="3">
    <source>
        <dbReference type="ARBA" id="ARBA00022538"/>
    </source>
</evidence>
<dbReference type="GO" id="GO:0032590">
    <property type="term" value="C:dendrite membrane"/>
    <property type="evidence" value="ECO:0000318"/>
    <property type="project" value="GO_Central"/>
</dbReference>
<dbReference type="Proteomes" id="UP000000437">
    <property type="component" value="Chromosome 24"/>
</dbReference>
<keyword evidence="6" id="KW-0851">Voltage-gated channel</keyword>
<evidence type="ECO:0000256" key="1">
    <source>
        <dbReference type="ARBA" id="ARBA00004141"/>
    </source>
</evidence>
<dbReference type="GO" id="GO:0043679">
    <property type="term" value="C:axon terminus"/>
    <property type="evidence" value="ECO:0000318"/>
    <property type="project" value="GO_Central"/>
</dbReference>
<keyword evidence="2" id="KW-0813">Transport</keyword>
<reference evidence="15" key="1">
    <citation type="submission" date="2025-08" db="UniProtKB">
        <authorList>
            <consortium name="RefSeq"/>
        </authorList>
    </citation>
    <scope>IDENTIFICATION</scope>
    <source>
        <strain evidence="15">Tuebingen</strain>
        <tissue evidence="15">Fibroblasts and whole tissue</tissue>
    </source>
</reference>
<dbReference type="GO" id="GO:0045211">
    <property type="term" value="C:postsynaptic membrane"/>
    <property type="evidence" value="ECO:0000318"/>
    <property type="project" value="GO_Central"/>
</dbReference>
<keyword evidence="8 12" id="KW-1133">Transmembrane helix</keyword>
<keyword evidence="7" id="KW-0630">Potassium</keyword>
<keyword evidence="11" id="KW-0407">Ion channel</keyword>
<dbReference type="InterPro" id="IPR005821">
    <property type="entry name" value="Ion_trans_dom"/>
</dbReference>
<evidence type="ECO:0000256" key="9">
    <source>
        <dbReference type="ARBA" id="ARBA00023065"/>
    </source>
</evidence>
<dbReference type="Gene3D" id="1.20.120.350">
    <property type="entry name" value="Voltage-gated potassium channels. Chain C"/>
    <property type="match status" value="1"/>
</dbReference>
<evidence type="ECO:0000256" key="6">
    <source>
        <dbReference type="ARBA" id="ARBA00022882"/>
    </source>
</evidence>
<dbReference type="OrthoDB" id="10025005at2759"/>
<dbReference type="GO" id="GO:0071805">
    <property type="term" value="P:potassium ion transmembrane transport"/>
    <property type="evidence" value="ECO:0000318"/>
    <property type="project" value="GO_Central"/>
</dbReference>
<keyword evidence="9" id="KW-0406">Ion transport</keyword>
<sequence>MSSLGVCSLEASEGSSEKIVLNVGGVKHETLRTTLMSLPGSRLAELVNTEKSPSELFFDRHPEVFAHVLQYYRSGKLHCPSNLCGLLLEEEFTFWGISSADVEPCCWETFQQNKETLKALAGIKPSVMKKEEESGQKQQSSSSRGWQRKIWALFDKPYSSVCARIIAIISLFFILLSIIAFSLWTLPSINSHQFLNAWASNSTDDFSRTRPPEAQALDAVEIVCSIWFVFEFAIRAGSCPSKLWFFINVMNIVDLLALFPWFFRWSSNNFSVFALGFLHAMRCIRLLRVFKLMQHVFGVRVLTHTLRASLTSLCIVPLLLSICTLIFGTMFYFAELTHKDSYISSSSGLDGFWWALVTLTTVGYGDMLPVTRQGKCVAFLCAMVGVLLIVLPVPIIVNNFLKFSSLVKTKHSMPRMNEKRSVDVGPSYST</sequence>
<dbReference type="InterPro" id="IPR003131">
    <property type="entry name" value="T1-type_BTB"/>
</dbReference>
<dbReference type="GeneID" id="796217"/>
<evidence type="ECO:0000313" key="16">
    <source>
        <dbReference type="ZFIN" id="ZDB-GENE-091204-184"/>
    </source>
</evidence>
<feature type="transmembrane region" description="Helical" evidence="12">
    <location>
        <begin position="308"/>
        <end position="332"/>
    </location>
</feature>
<accession>A0A8M1PUH5</accession>
<dbReference type="GO" id="GO:0008076">
    <property type="term" value="C:voltage-gated potassium channel complex"/>
    <property type="evidence" value="ECO:0000318"/>
    <property type="project" value="GO_Central"/>
</dbReference>
<feature type="transmembrane region" description="Helical" evidence="12">
    <location>
        <begin position="243"/>
        <end position="263"/>
    </location>
</feature>
<evidence type="ECO:0000259" key="13">
    <source>
        <dbReference type="SMART" id="SM00225"/>
    </source>
</evidence>
<feature type="transmembrane region" description="Helical" evidence="12">
    <location>
        <begin position="377"/>
        <end position="397"/>
    </location>
</feature>
<dbReference type="InterPro" id="IPR028325">
    <property type="entry name" value="VG_K_chnl"/>
</dbReference>
<dbReference type="SMART" id="SM00225">
    <property type="entry name" value="BTB"/>
    <property type="match status" value="1"/>
</dbReference>
<gene>
    <name evidence="15 16" type="primary">si:ch73-334d15.4</name>
</gene>
<keyword evidence="3" id="KW-0633">Potassium transport</keyword>
<dbReference type="InterPro" id="IPR003974">
    <property type="entry name" value="K_chnl_volt-dep_Kv3"/>
</dbReference>
<dbReference type="Pfam" id="PF00520">
    <property type="entry name" value="Ion_trans"/>
    <property type="match status" value="1"/>
</dbReference>
<dbReference type="RefSeq" id="XP_001336524.4">
    <property type="nucleotide sequence ID" value="XM_001336488.8"/>
</dbReference>
<feature type="transmembrane region" description="Helical" evidence="12">
    <location>
        <begin position="165"/>
        <end position="186"/>
    </location>
</feature>
<dbReference type="GO" id="GO:0001508">
    <property type="term" value="P:action potential"/>
    <property type="evidence" value="ECO:0000318"/>
    <property type="project" value="GO_Central"/>
</dbReference>
<dbReference type="Gene3D" id="1.10.287.70">
    <property type="match status" value="1"/>
</dbReference>
<dbReference type="AlphaFoldDB" id="A0A8M1PUH5"/>
<keyword evidence="5" id="KW-0631">Potassium channel</keyword>
<dbReference type="PRINTS" id="PR00169">
    <property type="entry name" value="KCHANNEL"/>
</dbReference>
<organism evidence="14 15">
    <name type="scientific">Danio rerio</name>
    <name type="common">Zebrafish</name>
    <name type="synonym">Brachydanio rerio</name>
    <dbReference type="NCBI Taxonomy" id="7955"/>
    <lineage>
        <taxon>Eukaryota</taxon>
        <taxon>Metazoa</taxon>
        <taxon>Chordata</taxon>
        <taxon>Craniata</taxon>
        <taxon>Vertebrata</taxon>
        <taxon>Euteleostomi</taxon>
        <taxon>Actinopterygii</taxon>
        <taxon>Neopterygii</taxon>
        <taxon>Teleostei</taxon>
        <taxon>Ostariophysi</taxon>
        <taxon>Cypriniformes</taxon>
        <taxon>Danionidae</taxon>
        <taxon>Danioninae</taxon>
        <taxon>Danio</taxon>
    </lineage>
</organism>
<proteinExistence type="predicted"/>
<name>A0A8M1PUH5_DANRE</name>
<dbReference type="PRINTS" id="PR01498">
    <property type="entry name" value="SHAWCHANNEL"/>
</dbReference>
<dbReference type="Pfam" id="PF02214">
    <property type="entry name" value="BTB_2"/>
    <property type="match status" value="1"/>
</dbReference>
<evidence type="ECO:0000256" key="8">
    <source>
        <dbReference type="ARBA" id="ARBA00022989"/>
    </source>
</evidence>
<evidence type="ECO:0000256" key="5">
    <source>
        <dbReference type="ARBA" id="ARBA00022826"/>
    </source>
</evidence>
<keyword evidence="14" id="KW-1185">Reference proteome</keyword>
<dbReference type="InterPro" id="IPR011333">
    <property type="entry name" value="SKP1/BTB/POZ_sf"/>
</dbReference>